<dbReference type="Gene3D" id="3.30.70.2940">
    <property type="match status" value="1"/>
</dbReference>
<organism evidence="1 2">
    <name type="scientific">Dictyobacter formicarum</name>
    <dbReference type="NCBI Taxonomy" id="2778368"/>
    <lineage>
        <taxon>Bacteria</taxon>
        <taxon>Bacillati</taxon>
        <taxon>Chloroflexota</taxon>
        <taxon>Ktedonobacteria</taxon>
        <taxon>Ktedonobacterales</taxon>
        <taxon>Dictyobacteraceae</taxon>
        <taxon>Dictyobacter</taxon>
    </lineage>
</organism>
<dbReference type="InterPro" id="IPR019117">
    <property type="entry name" value="CRISPR-assoc_protein_Cmr3"/>
</dbReference>
<dbReference type="Gene3D" id="2.60.40.4350">
    <property type="match status" value="1"/>
</dbReference>
<dbReference type="RefSeq" id="WP_201366949.1">
    <property type="nucleotide sequence ID" value="NZ_BNJJ01000036.1"/>
</dbReference>
<accession>A0ABQ3VUD3</accession>
<dbReference type="CDD" id="cd09748">
    <property type="entry name" value="Cmr3_III-B"/>
    <property type="match status" value="1"/>
</dbReference>
<sequence length="431" mass="47595">MSIWIIEPHDPLLFRDGRPFGASPGAIARSLPFPFPSTIAGGTRSQIGMDEHGLFHFTSDKNLVMLKKIGIRGPILVQLPHNSQEQAQWLAPAPLDALPFQIKKDGEDEEWRPTQFSVEQLVPLTPLAEAMNDLNSGDNSQPPLCLAGLLNPTGEKPSTNTPAYWHWDRFVSWLTNPAAESWKAITARELGIKGPISEERVHVSIDRKTRTGRDGYLFATSSLEFTASEKTEEQEREQQPASLAQARQLALVVMLDEQGLQPQPGPGCLGSERRLVNWARSQMEEVACPKAIKDSIIASGACRLVLLTPTYFAQGYRPSWILSERQGVKPELRAIVNRRPQVVSGWDIAKEGRKKSVRLAPAGTVLFLKLKGDQAAIGRWIDQTWLHCISDNGDADGSSEQYRLDGFGLAALGTWLGDPVQMGNPSQRKGE</sequence>
<name>A0ABQ3VUD3_9CHLR</name>
<reference evidence="1 2" key="1">
    <citation type="journal article" date="2021" name="Int. J. Syst. Evol. Microbiol.">
        <title>Reticulibacter mediterranei gen. nov., sp. nov., within the new family Reticulibacteraceae fam. nov., and Ktedonospora formicarum gen. nov., sp. nov., Ktedonobacter robiniae sp. nov., Dictyobacter formicarum sp. nov. and Dictyobacter arantiisoli sp. nov., belonging to the class Ktedonobacteria.</title>
        <authorList>
            <person name="Yabe S."/>
            <person name="Zheng Y."/>
            <person name="Wang C.M."/>
            <person name="Sakai Y."/>
            <person name="Abe K."/>
            <person name="Yokota A."/>
            <person name="Donadio S."/>
            <person name="Cavaletti L."/>
            <person name="Monciardini P."/>
        </authorList>
    </citation>
    <scope>NUCLEOTIDE SEQUENCE [LARGE SCALE GENOMIC DNA]</scope>
    <source>
        <strain evidence="1 2">SOSP1-9</strain>
    </source>
</reference>
<proteinExistence type="predicted"/>
<comment type="caution">
    <text evidence="1">The sequence shown here is derived from an EMBL/GenBank/DDBJ whole genome shotgun (WGS) entry which is preliminary data.</text>
</comment>
<keyword evidence="2" id="KW-1185">Reference proteome</keyword>
<evidence type="ECO:0000313" key="1">
    <source>
        <dbReference type="EMBL" id="GHO89428.1"/>
    </source>
</evidence>
<dbReference type="Pfam" id="PF09700">
    <property type="entry name" value="Cas_Cmr3"/>
    <property type="match status" value="1"/>
</dbReference>
<dbReference type="EMBL" id="BNJJ01000036">
    <property type="protein sequence ID" value="GHO89428.1"/>
    <property type="molecule type" value="Genomic_DNA"/>
</dbReference>
<protein>
    <submittedName>
        <fullName evidence="1">CRISPR-associated protein Cmr3</fullName>
    </submittedName>
</protein>
<evidence type="ECO:0000313" key="2">
    <source>
        <dbReference type="Proteomes" id="UP000635565"/>
    </source>
</evidence>
<dbReference type="Proteomes" id="UP000635565">
    <property type="component" value="Unassembled WGS sequence"/>
</dbReference>
<gene>
    <name evidence="1" type="ORF">KSZ_74340</name>
</gene>